<proteinExistence type="predicted"/>
<sequence>MVNEIGALTELTSLVRQLAVGQHQPSIAARVCGIYTSVEHPTDMCLTLQETESDYPESVGAIGGYQYGKQPYQSRPFDNQQFGKQPFWLGSSQGPYAAQQFRPALNASQGPVGTTVPTTGTIENASSRQFTISRGPDEAISNKQPGVLANHELQQYAVSAKYERHRPRPQDANKTVSQYCEPVKQPTLINYSKSERECKCSHFKKWKGIATVNTATALQKEKTVPLSFLTRTISTRKPKSDEELLRMFRKVEINIPLLDAIKKIPKYAKFLKELWVHKRKKMKGSVEIGGIVSMLTRNEDFATGAQLVLPKKCRDPEIFCVPCTIGDCTFADAMLDLGASINVMPNSIYKSLNFGDLEPTGITIQLENKSVVQPLGVLEDVLVQVDELIFLVDFYVLDMEDETPGKGSTLILGQPFLMTMRTKIDAEIKSAHLVPNSIQVGQPDPKESNDNSSSSPPPMELKSLPSHMKYAYLDATQQLPVIIASNLCQKQEGKLLNVLRQHKKAIGWKLSNLPRINPSIYMHRILIEEESKPIKQQQRRMNLTILDVVKKKVTKLLAAGIIYPISDSQWVSPVQVVPKRFGMTDDRHEKPA</sequence>
<evidence type="ECO:0000313" key="3">
    <source>
        <dbReference type="Proteomes" id="UP000257109"/>
    </source>
</evidence>
<feature type="region of interest" description="Disordered" evidence="1">
    <location>
        <begin position="435"/>
        <end position="461"/>
    </location>
</feature>
<dbReference type="InterPro" id="IPR021109">
    <property type="entry name" value="Peptidase_aspartic_dom_sf"/>
</dbReference>
<dbReference type="Proteomes" id="UP000257109">
    <property type="component" value="Unassembled WGS sequence"/>
</dbReference>
<dbReference type="InterPro" id="IPR043502">
    <property type="entry name" value="DNA/RNA_pol_sf"/>
</dbReference>
<name>A0A371IEQ4_MUCPR</name>
<dbReference type="Gene3D" id="3.10.10.10">
    <property type="entry name" value="HIV Type 1 Reverse Transcriptase, subunit A, domain 1"/>
    <property type="match status" value="1"/>
</dbReference>
<dbReference type="PANTHER" id="PTHR33067:SF15">
    <property type="entry name" value="RNA-DIRECTED DNA POLYMERASE"/>
    <property type="match status" value="1"/>
</dbReference>
<feature type="non-terminal residue" evidence="2">
    <location>
        <position position="1"/>
    </location>
</feature>
<comment type="caution">
    <text evidence="2">The sequence shown here is derived from an EMBL/GenBank/DDBJ whole genome shotgun (WGS) entry which is preliminary data.</text>
</comment>
<organism evidence="2 3">
    <name type="scientific">Mucuna pruriens</name>
    <name type="common">Velvet bean</name>
    <name type="synonym">Dolichos pruriens</name>
    <dbReference type="NCBI Taxonomy" id="157652"/>
    <lineage>
        <taxon>Eukaryota</taxon>
        <taxon>Viridiplantae</taxon>
        <taxon>Streptophyta</taxon>
        <taxon>Embryophyta</taxon>
        <taxon>Tracheophyta</taxon>
        <taxon>Spermatophyta</taxon>
        <taxon>Magnoliopsida</taxon>
        <taxon>eudicotyledons</taxon>
        <taxon>Gunneridae</taxon>
        <taxon>Pentapetalae</taxon>
        <taxon>rosids</taxon>
        <taxon>fabids</taxon>
        <taxon>Fabales</taxon>
        <taxon>Fabaceae</taxon>
        <taxon>Papilionoideae</taxon>
        <taxon>50 kb inversion clade</taxon>
        <taxon>NPAAA clade</taxon>
        <taxon>indigoferoid/millettioid clade</taxon>
        <taxon>Phaseoleae</taxon>
        <taxon>Mucuna</taxon>
    </lineage>
</organism>
<gene>
    <name evidence="2" type="ORF">CR513_01525</name>
</gene>
<keyword evidence="3" id="KW-1185">Reference proteome</keyword>
<dbReference type="AlphaFoldDB" id="A0A371IEQ4"/>
<accession>A0A371IEQ4</accession>
<protein>
    <submittedName>
        <fullName evidence="2">Uncharacterized protein</fullName>
    </submittedName>
</protein>
<evidence type="ECO:0000256" key="1">
    <source>
        <dbReference type="SAM" id="MobiDB-lite"/>
    </source>
</evidence>
<dbReference type="SUPFAM" id="SSF56672">
    <property type="entry name" value="DNA/RNA polymerases"/>
    <property type="match status" value="1"/>
</dbReference>
<reference evidence="2" key="1">
    <citation type="submission" date="2018-05" db="EMBL/GenBank/DDBJ databases">
        <title>Draft genome of Mucuna pruriens seed.</title>
        <authorList>
            <person name="Nnadi N.E."/>
            <person name="Vos R."/>
            <person name="Hasami M.H."/>
            <person name="Devisetty U.K."/>
            <person name="Aguiy J.C."/>
        </authorList>
    </citation>
    <scope>NUCLEOTIDE SEQUENCE [LARGE SCALE GENOMIC DNA]</scope>
    <source>
        <strain evidence="2">JCA_2017</strain>
    </source>
</reference>
<dbReference type="Gene3D" id="2.40.70.10">
    <property type="entry name" value="Acid Proteases"/>
    <property type="match status" value="1"/>
</dbReference>
<dbReference type="EMBL" id="QJKJ01000257">
    <property type="protein sequence ID" value="RDY13532.1"/>
    <property type="molecule type" value="Genomic_DNA"/>
</dbReference>
<dbReference type="PANTHER" id="PTHR33067">
    <property type="entry name" value="RNA-DIRECTED DNA POLYMERASE-RELATED"/>
    <property type="match status" value="1"/>
</dbReference>
<dbReference type="CDD" id="cd00303">
    <property type="entry name" value="retropepsin_like"/>
    <property type="match status" value="1"/>
</dbReference>
<evidence type="ECO:0000313" key="2">
    <source>
        <dbReference type="EMBL" id="RDY13532.1"/>
    </source>
</evidence>